<dbReference type="PROSITE" id="PS50887">
    <property type="entry name" value="GGDEF"/>
    <property type="match status" value="1"/>
</dbReference>
<reference evidence="2 3" key="1">
    <citation type="submission" date="2019-03" db="EMBL/GenBank/DDBJ databases">
        <title>Genomic Encyclopedia of Type Strains, Phase IV (KMG-IV): sequencing the most valuable type-strain genomes for metagenomic binning, comparative biology and taxonomic classification.</title>
        <authorList>
            <person name="Goeker M."/>
        </authorList>
    </citation>
    <scope>NUCLEOTIDE SEQUENCE [LARGE SCALE GENOMIC DNA]</scope>
    <source>
        <strain evidence="2 3">DSM 1709</strain>
    </source>
</reference>
<dbReference type="PANTHER" id="PTHR46663">
    <property type="entry name" value="DIGUANYLATE CYCLASE DGCT-RELATED"/>
    <property type="match status" value="1"/>
</dbReference>
<evidence type="ECO:0000259" key="1">
    <source>
        <dbReference type="PROSITE" id="PS50887"/>
    </source>
</evidence>
<dbReference type="AlphaFoldDB" id="A0A4R2M5B0"/>
<dbReference type="NCBIfam" id="TIGR00254">
    <property type="entry name" value="GGDEF"/>
    <property type="match status" value="1"/>
</dbReference>
<gene>
    <name evidence="2" type="ORF">EV684_108113</name>
</gene>
<sequence>MLAPLPLPTEAAEPIAAEATDLDLKLAAVAWRLRAGAADDATSVAAQREIARECAHDLVQLIGEAAALRRALTLARAGERQACRQAEHDSLTELPNRRRFDLQLQQALGRRRADRPTLAVLFLDLDDFKRVNDVHGHAVGDELLRIVARRLRGALRSGDLVCRLGGDEFACLVSGTLGRPELTRLATTLITTVSAPLQLGELQFGVRPSVGIAVCPEDGADAATLLQRADAAMFRAKRQRCGLAFFEASTDLLGRRLEPAPAT</sequence>
<dbReference type="InterPro" id="IPR043128">
    <property type="entry name" value="Rev_trsase/Diguanyl_cyclase"/>
</dbReference>
<dbReference type="InterPro" id="IPR000160">
    <property type="entry name" value="GGDEF_dom"/>
</dbReference>
<organism evidence="2 3">
    <name type="scientific">Rubrivivax gelatinosus</name>
    <name type="common">Rhodocyclus gelatinosus</name>
    <name type="synonym">Rhodopseudomonas gelatinosa</name>
    <dbReference type="NCBI Taxonomy" id="28068"/>
    <lineage>
        <taxon>Bacteria</taxon>
        <taxon>Pseudomonadati</taxon>
        <taxon>Pseudomonadota</taxon>
        <taxon>Betaproteobacteria</taxon>
        <taxon>Burkholderiales</taxon>
        <taxon>Sphaerotilaceae</taxon>
        <taxon>Rubrivivax</taxon>
    </lineage>
</organism>
<dbReference type="CDD" id="cd01949">
    <property type="entry name" value="GGDEF"/>
    <property type="match status" value="1"/>
</dbReference>
<dbReference type="GeneID" id="99683859"/>
<dbReference type="Pfam" id="PF00990">
    <property type="entry name" value="GGDEF"/>
    <property type="match status" value="1"/>
</dbReference>
<dbReference type="RefSeq" id="WP_132647837.1">
    <property type="nucleotide sequence ID" value="NZ_CP181386.1"/>
</dbReference>
<name>A0A4R2M5B0_RUBGE</name>
<protein>
    <submittedName>
        <fullName evidence="2">Diguanylate cyclase (GGDEF)-like protein</fullName>
    </submittedName>
</protein>
<dbReference type="SMART" id="SM00267">
    <property type="entry name" value="GGDEF"/>
    <property type="match status" value="1"/>
</dbReference>
<dbReference type="SUPFAM" id="SSF55073">
    <property type="entry name" value="Nucleotide cyclase"/>
    <property type="match status" value="1"/>
</dbReference>
<comment type="caution">
    <text evidence="2">The sequence shown here is derived from an EMBL/GenBank/DDBJ whole genome shotgun (WGS) entry which is preliminary data.</text>
</comment>
<dbReference type="EMBL" id="SLXD01000008">
    <property type="protein sequence ID" value="TCP01772.1"/>
    <property type="molecule type" value="Genomic_DNA"/>
</dbReference>
<accession>A0A4R2M5B0</accession>
<evidence type="ECO:0000313" key="2">
    <source>
        <dbReference type="EMBL" id="TCP01772.1"/>
    </source>
</evidence>
<dbReference type="InterPro" id="IPR052163">
    <property type="entry name" value="DGC-Regulatory_Protein"/>
</dbReference>
<feature type="domain" description="GGDEF" evidence="1">
    <location>
        <begin position="116"/>
        <end position="248"/>
    </location>
</feature>
<proteinExistence type="predicted"/>
<dbReference type="OrthoDB" id="9812260at2"/>
<dbReference type="Proteomes" id="UP000295106">
    <property type="component" value="Unassembled WGS sequence"/>
</dbReference>
<dbReference type="Gene3D" id="3.30.70.270">
    <property type="match status" value="1"/>
</dbReference>
<dbReference type="PANTHER" id="PTHR46663:SF2">
    <property type="entry name" value="GGDEF DOMAIN-CONTAINING PROTEIN"/>
    <property type="match status" value="1"/>
</dbReference>
<dbReference type="InterPro" id="IPR029787">
    <property type="entry name" value="Nucleotide_cyclase"/>
</dbReference>
<evidence type="ECO:0000313" key="3">
    <source>
        <dbReference type="Proteomes" id="UP000295106"/>
    </source>
</evidence>